<dbReference type="PIRSF" id="PIRSF039137">
    <property type="entry name" value="ABC_branched_ATPase"/>
    <property type="match status" value="1"/>
</dbReference>
<dbReference type="STRING" id="1121421.SAMN02745123_03687"/>
<evidence type="ECO:0000256" key="3">
    <source>
        <dbReference type="ARBA" id="ARBA00022741"/>
    </source>
</evidence>
<dbReference type="InterPro" id="IPR003593">
    <property type="entry name" value="AAA+_ATPase"/>
</dbReference>
<protein>
    <submittedName>
        <fullName evidence="7">Amino acid/amide ABC transporter ATP-binding protein 2, HAAT family</fullName>
    </submittedName>
</protein>
<sequence>MLKIEDLHVYYGGIHALKGITMEVPENKIVTLVGANGAGKSTTLRAISSLVQPTQGKITFHGEDITKTKTADIVKKGITLVPEGRRIFANLTVLENINMGAFARNDKDGIKKDIQRIYEMFPRLKEREWQAAGTLSGGEQQMLAIGRALMSRPAVLMMDEPSLGLAPLLVKEVFRIIKEIYSQGMTILLIEQNATAALQVADYGYVLETGNIVLQGPGKELAANDEVKRAYLGKA</sequence>
<dbReference type="InterPro" id="IPR017871">
    <property type="entry name" value="ABC_transporter-like_CS"/>
</dbReference>
<dbReference type="Pfam" id="PF00005">
    <property type="entry name" value="ABC_tran"/>
    <property type="match status" value="1"/>
</dbReference>
<reference evidence="8" key="1">
    <citation type="submission" date="2016-11" db="EMBL/GenBank/DDBJ databases">
        <authorList>
            <person name="Varghese N."/>
            <person name="Submissions S."/>
        </authorList>
    </citation>
    <scope>NUCLEOTIDE SEQUENCE [LARGE SCALE GENOMIC DNA]</scope>
    <source>
        <strain evidence="8">DSM 10349</strain>
    </source>
</reference>
<keyword evidence="5" id="KW-0029">Amino-acid transport</keyword>
<dbReference type="RefSeq" id="WP_072917301.1">
    <property type="nucleotide sequence ID" value="NZ_FRAR01000032.1"/>
</dbReference>
<dbReference type="InterPro" id="IPR027417">
    <property type="entry name" value="P-loop_NTPase"/>
</dbReference>
<name>A0A1M6WLU2_9FIRM</name>
<keyword evidence="3" id="KW-0547">Nucleotide-binding</keyword>
<dbReference type="SMART" id="SM00382">
    <property type="entry name" value="AAA"/>
    <property type="match status" value="1"/>
</dbReference>
<dbReference type="Gene3D" id="3.40.50.300">
    <property type="entry name" value="P-loop containing nucleotide triphosphate hydrolases"/>
    <property type="match status" value="1"/>
</dbReference>
<evidence type="ECO:0000313" key="8">
    <source>
        <dbReference type="Proteomes" id="UP000183997"/>
    </source>
</evidence>
<proteinExistence type="inferred from homology"/>
<keyword evidence="8" id="KW-1185">Reference proteome</keyword>
<dbReference type="PANTHER" id="PTHR43820:SF4">
    <property type="entry name" value="HIGH-AFFINITY BRANCHED-CHAIN AMINO ACID TRANSPORT ATP-BINDING PROTEIN LIVF"/>
    <property type="match status" value="1"/>
</dbReference>
<organism evidence="7 8">
    <name type="scientific">Desulforamulus aeronauticus DSM 10349</name>
    <dbReference type="NCBI Taxonomy" id="1121421"/>
    <lineage>
        <taxon>Bacteria</taxon>
        <taxon>Bacillati</taxon>
        <taxon>Bacillota</taxon>
        <taxon>Clostridia</taxon>
        <taxon>Eubacteriales</taxon>
        <taxon>Peptococcaceae</taxon>
        <taxon>Desulforamulus</taxon>
    </lineage>
</organism>
<evidence type="ECO:0000256" key="4">
    <source>
        <dbReference type="ARBA" id="ARBA00022840"/>
    </source>
</evidence>
<evidence type="ECO:0000256" key="2">
    <source>
        <dbReference type="ARBA" id="ARBA00022448"/>
    </source>
</evidence>
<dbReference type="GO" id="GO:0005524">
    <property type="term" value="F:ATP binding"/>
    <property type="evidence" value="ECO:0007669"/>
    <property type="project" value="UniProtKB-KW"/>
</dbReference>
<dbReference type="AlphaFoldDB" id="A0A1M6WLU2"/>
<evidence type="ECO:0000313" key="7">
    <source>
        <dbReference type="EMBL" id="SHK94740.1"/>
    </source>
</evidence>
<dbReference type="InterPro" id="IPR052156">
    <property type="entry name" value="BCAA_Transport_ATP-bd_LivF"/>
</dbReference>
<feature type="domain" description="ABC transporter" evidence="6">
    <location>
        <begin position="2"/>
        <end position="234"/>
    </location>
</feature>
<dbReference type="InterPro" id="IPR030660">
    <property type="entry name" value="ABC_branched_ATPase_LivF/BraG"/>
</dbReference>
<dbReference type="CDD" id="cd03224">
    <property type="entry name" value="ABC_TM1139_LivF_branched"/>
    <property type="match status" value="1"/>
</dbReference>
<dbReference type="PROSITE" id="PS00211">
    <property type="entry name" value="ABC_TRANSPORTER_1"/>
    <property type="match status" value="1"/>
</dbReference>
<gene>
    <name evidence="7" type="ORF">SAMN02745123_03687</name>
</gene>
<dbReference type="GO" id="GO:0016887">
    <property type="term" value="F:ATP hydrolysis activity"/>
    <property type="evidence" value="ECO:0007669"/>
    <property type="project" value="InterPro"/>
</dbReference>
<evidence type="ECO:0000256" key="5">
    <source>
        <dbReference type="ARBA" id="ARBA00022970"/>
    </source>
</evidence>
<accession>A0A1M6WLU2</accession>
<dbReference type="PROSITE" id="PS50893">
    <property type="entry name" value="ABC_TRANSPORTER_2"/>
    <property type="match status" value="1"/>
</dbReference>
<dbReference type="SUPFAM" id="SSF52540">
    <property type="entry name" value="P-loop containing nucleoside triphosphate hydrolases"/>
    <property type="match status" value="1"/>
</dbReference>
<dbReference type="GO" id="GO:0015658">
    <property type="term" value="F:branched-chain amino acid transmembrane transporter activity"/>
    <property type="evidence" value="ECO:0007669"/>
    <property type="project" value="InterPro"/>
</dbReference>
<dbReference type="OrthoDB" id="9779136at2"/>
<evidence type="ECO:0000259" key="6">
    <source>
        <dbReference type="PROSITE" id="PS50893"/>
    </source>
</evidence>
<keyword evidence="2" id="KW-0813">Transport</keyword>
<dbReference type="GO" id="GO:0015807">
    <property type="term" value="P:L-amino acid transport"/>
    <property type="evidence" value="ECO:0007669"/>
    <property type="project" value="TreeGrafter"/>
</dbReference>
<evidence type="ECO:0000256" key="1">
    <source>
        <dbReference type="ARBA" id="ARBA00005417"/>
    </source>
</evidence>
<dbReference type="Proteomes" id="UP000183997">
    <property type="component" value="Unassembled WGS sequence"/>
</dbReference>
<dbReference type="PANTHER" id="PTHR43820">
    <property type="entry name" value="HIGH-AFFINITY BRANCHED-CHAIN AMINO ACID TRANSPORT ATP-BINDING PROTEIN LIVF"/>
    <property type="match status" value="1"/>
</dbReference>
<comment type="similarity">
    <text evidence="1">Belongs to the ABC transporter superfamily.</text>
</comment>
<dbReference type="EMBL" id="FRAR01000032">
    <property type="protein sequence ID" value="SHK94740.1"/>
    <property type="molecule type" value="Genomic_DNA"/>
</dbReference>
<dbReference type="InterPro" id="IPR003439">
    <property type="entry name" value="ABC_transporter-like_ATP-bd"/>
</dbReference>
<keyword evidence="4 7" id="KW-0067">ATP-binding</keyword>